<dbReference type="SUPFAM" id="SSF47384">
    <property type="entry name" value="Homodimeric domain of signal transducing histidine kinase"/>
    <property type="match status" value="1"/>
</dbReference>
<evidence type="ECO:0000259" key="8">
    <source>
        <dbReference type="PROSITE" id="PS50112"/>
    </source>
</evidence>
<dbReference type="SUPFAM" id="SSF55785">
    <property type="entry name" value="PYP-like sensor domain (PAS domain)"/>
    <property type="match status" value="2"/>
</dbReference>
<dbReference type="RefSeq" id="WP_162441529.1">
    <property type="nucleotide sequence ID" value="NZ_CP048222.1"/>
</dbReference>
<dbReference type="Proteomes" id="UP000480178">
    <property type="component" value="Chromosome"/>
</dbReference>
<feature type="domain" description="PAS" evidence="8">
    <location>
        <begin position="205"/>
        <end position="275"/>
    </location>
</feature>
<dbReference type="PANTHER" id="PTHR43304">
    <property type="entry name" value="PHYTOCHROME-LIKE PROTEIN CPH1"/>
    <property type="match status" value="1"/>
</dbReference>
<feature type="domain" description="Histidine kinase" evidence="7">
    <location>
        <begin position="363"/>
        <end position="580"/>
    </location>
</feature>
<dbReference type="GO" id="GO:0000155">
    <property type="term" value="F:phosphorelay sensor kinase activity"/>
    <property type="evidence" value="ECO:0007669"/>
    <property type="project" value="InterPro"/>
</dbReference>
<sequence length="583" mass="66556">MSEKEFGPRDNDKRLLQENMELRRKLQESEEILEAIRMGTVDALTIQGPDGPQIYTIKGADHTYRILIEEMNEGALTLNQAGVILYSNSHFATLINLPLEKVIGGSFYTFLQPEDHTRFQYLFSQGWNKNSKGDFFFRTDHGDLLPFLLSINALPGSDPPALGMIVTDLSAEKEILAVKTQVELQTQIISRKEEELLNEKQTKEEAQRFRIVLEGIPQIAWTSTPDGLINYANLFWHQYTGLSEQETKGNAWLQALYPPDVEGTLAYFNACLQTGEQINFESRFKRASDGMYRWHVIKASPVRNLAGEIILWVGTCTDIHDQKEYTEKLALAKQNLVELNDQLTEKNEQLIRTNNDLDTFIYTASHDLKAPVVNIEGLIKNLERKLEREKVLKENDQLLIEMIYHSILRFKATIQDLAEIVKIQKTFKEDAAIVSIEEIIADVKESIGEMLIQTNAKIILDVARVPQLHISRNNLKSIMYNLISNAVKYRSKERVPEIIICTEKVDQFVCMTIQDNGLGMELPDKDKIFLMFKRLHDHVEGTGVGLYIVKKIIDNMGGKIEVESQVGKGSIFKIYFNTAQNLD</sequence>
<dbReference type="KEGG" id="rhoz:GXP67_01505"/>
<reference evidence="10 11" key="1">
    <citation type="submission" date="2020-01" db="EMBL/GenBank/DDBJ databases">
        <authorList>
            <person name="Kim M.K."/>
        </authorList>
    </citation>
    <scope>NUCLEOTIDE SEQUENCE [LARGE SCALE GENOMIC DNA]</scope>
    <source>
        <strain evidence="10 11">172606-1</strain>
    </source>
</reference>
<dbReference type="Pfam" id="PF02518">
    <property type="entry name" value="HATPase_c"/>
    <property type="match status" value="1"/>
</dbReference>
<dbReference type="PROSITE" id="PS50112">
    <property type="entry name" value="PAS"/>
    <property type="match status" value="2"/>
</dbReference>
<keyword evidence="3" id="KW-0597">Phosphoprotein</keyword>
<dbReference type="NCBIfam" id="TIGR00229">
    <property type="entry name" value="sensory_box"/>
    <property type="match status" value="2"/>
</dbReference>
<keyword evidence="11" id="KW-1185">Reference proteome</keyword>
<keyword evidence="6" id="KW-0175">Coiled coil</keyword>
<evidence type="ECO:0000313" key="11">
    <source>
        <dbReference type="Proteomes" id="UP000480178"/>
    </source>
</evidence>
<evidence type="ECO:0000313" key="10">
    <source>
        <dbReference type="EMBL" id="QHT65442.1"/>
    </source>
</evidence>
<dbReference type="FunFam" id="3.30.450.20:FF:000099">
    <property type="entry name" value="Sensory box sensor histidine kinase"/>
    <property type="match status" value="1"/>
</dbReference>
<dbReference type="InterPro" id="IPR052162">
    <property type="entry name" value="Sensor_kinase/Photoreceptor"/>
</dbReference>
<dbReference type="PRINTS" id="PR00344">
    <property type="entry name" value="BCTRLSENSOR"/>
</dbReference>
<dbReference type="InterPro" id="IPR013655">
    <property type="entry name" value="PAS_fold_3"/>
</dbReference>
<comment type="catalytic activity">
    <reaction evidence="1">
        <text>ATP + protein L-histidine = ADP + protein N-phospho-L-histidine.</text>
        <dbReference type="EC" id="2.7.13.3"/>
    </reaction>
</comment>
<dbReference type="InterPro" id="IPR000014">
    <property type="entry name" value="PAS"/>
</dbReference>
<protein>
    <recommendedName>
        <fullName evidence="2">histidine kinase</fullName>
        <ecNumber evidence="2">2.7.13.3</ecNumber>
    </recommendedName>
</protein>
<dbReference type="InterPro" id="IPR003594">
    <property type="entry name" value="HATPase_dom"/>
</dbReference>
<dbReference type="InterPro" id="IPR000700">
    <property type="entry name" value="PAS-assoc_C"/>
</dbReference>
<evidence type="ECO:0000256" key="5">
    <source>
        <dbReference type="ARBA" id="ARBA00022777"/>
    </source>
</evidence>
<dbReference type="InterPro" id="IPR005467">
    <property type="entry name" value="His_kinase_dom"/>
</dbReference>
<dbReference type="InterPro" id="IPR036097">
    <property type="entry name" value="HisK_dim/P_sf"/>
</dbReference>
<dbReference type="SMART" id="SM00086">
    <property type="entry name" value="PAC"/>
    <property type="match status" value="2"/>
</dbReference>
<accession>A0A6C0GC88</accession>
<feature type="domain" description="PAS" evidence="8">
    <location>
        <begin position="60"/>
        <end position="130"/>
    </location>
</feature>
<keyword evidence="4" id="KW-0808">Transferase</keyword>
<dbReference type="PANTHER" id="PTHR43304:SF1">
    <property type="entry name" value="PAC DOMAIN-CONTAINING PROTEIN"/>
    <property type="match status" value="1"/>
</dbReference>
<dbReference type="InterPro" id="IPR001610">
    <property type="entry name" value="PAC"/>
</dbReference>
<dbReference type="EMBL" id="CP048222">
    <property type="protein sequence ID" value="QHT65442.1"/>
    <property type="molecule type" value="Genomic_DNA"/>
</dbReference>
<dbReference type="SMART" id="SM00387">
    <property type="entry name" value="HATPase_c"/>
    <property type="match status" value="1"/>
</dbReference>
<evidence type="ECO:0000259" key="9">
    <source>
        <dbReference type="PROSITE" id="PS50113"/>
    </source>
</evidence>
<feature type="domain" description="PAC" evidence="9">
    <location>
        <begin position="278"/>
        <end position="331"/>
    </location>
</feature>
<evidence type="ECO:0000256" key="3">
    <source>
        <dbReference type="ARBA" id="ARBA00022553"/>
    </source>
</evidence>
<evidence type="ECO:0000256" key="6">
    <source>
        <dbReference type="SAM" id="Coils"/>
    </source>
</evidence>
<name>A0A6C0GC88_9BACT</name>
<evidence type="ECO:0000256" key="4">
    <source>
        <dbReference type="ARBA" id="ARBA00022679"/>
    </source>
</evidence>
<dbReference type="InterPro" id="IPR004358">
    <property type="entry name" value="Sig_transdc_His_kin-like_C"/>
</dbReference>
<dbReference type="Gene3D" id="1.10.287.130">
    <property type="match status" value="1"/>
</dbReference>
<gene>
    <name evidence="10" type="ORF">GXP67_01505</name>
</gene>
<dbReference type="InterPro" id="IPR003661">
    <property type="entry name" value="HisK_dim/P_dom"/>
</dbReference>
<dbReference type="InterPro" id="IPR035965">
    <property type="entry name" value="PAS-like_dom_sf"/>
</dbReference>
<evidence type="ECO:0000256" key="2">
    <source>
        <dbReference type="ARBA" id="ARBA00012438"/>
    </source>
</evidence>
<keyword evidence="5 10" id="KW-0418">Kinase</keyword>
<dbReference type="CDD" id="cd00082">
    <property type="entry name" value="HisKA"/>
    <property type="match status" value="1"/>
</dbReference>
<dbReference type="AlphaFoldDB" id="A0A6C0GC88"/>
<proteinExistence type="predicted"/>
<dbReference type="InterPro" id="IPR059127">
    <property type="entry name" value="Diguanyl_cycl_sensor_dom"/>
</dbReference>
<dbReference type="PROSITE" id="PS50109">
    <property type="entry name" value="HIS_KIN"/>
    <property type="match status" value="1"/>
</dbReference>
<dbReference type="PROSITE" id="PS50113">
    <property type="entry name" value="PAC"/>
    <property type="match status" value="1"/>
</dbReference>
<feature type="coiled-coil region" evidence="6">
    <location>
        <begin position="322"/>
        <end position="399"/>
    </location>
</feature>
<dbReference type="SMART" id="SM00091">
    <property type="entry name" value="PAS"/>
    <property type="match status" value="2"/>
</dbReference>
<evidence type="ECO:0000256" key="1">
    <source>
        <dbReference type="ARBA" id="ARBA00000085"/>
    </source>
</evidence>
<organism evidence="10 11">
    <name type="scientific">Rhodocytophaga rosea</name>
    <dbReference type="NCBI Taxonomy" id="2704465"/>
    <lineage>
        <taxon>Bacteria</taxon>
        <taxon>Pseudomonadati</taxon>
        <taxon>Bacteroidota</taxon>
        <taxon>Cytophagia</taxon>
        <taxon>Cytophagales</taxon>
        <taxon>Rhodocytophagaceae</taxon>
        <taxon>Rhodocytophaga</taxon>
    </lineage>
</organism>
<dbReference type="Pfam" id="PF24820">
    <property type="entry name" value="Diguanyl_cycl_sensor"/>
    <property type="match status" value="1"/>
</dbReference>
<evidence type="ECO:0000259" key="7">
    <source>
        <dbReference type="PROSITE" id="PS50109"/>
    </source>
</evidence>
<dbReference type="Gene3D" id="3.30.565.10">
    <property type="entry name" value="Histidine kinase-like ATPase, C-terminal domain"/>
    <property type="match status" value="1"/>
</dbReference>
<dbReference type="CDD" id="cd00130">
    <property type="entry name" value="PAS"/>
    <property type="match status" value="2"/>
</dbReference>
<dbReference type="InterPro" id="IPR036890">
    <property type="entry name" value="HATPase_C_sf"/>
</dbReference>
<dbReference type="EC" id="2.7.13.3" evidence="2"/>
<dbReference type="SUPFAM" id="SSF55874">
    <property type="entry name" value="ATPase domain of HSP90 chaperone/DNA topoisomerase II/histidine kinase"/>
    <property type="match status" value="1"/>
</dbReference>
<dbReference type="Pfam" id="PF08447">
    <property type="entry name" value="PAS_3"/>
    <property type="match status" value="1"/>
</dbReference>
<dbReference type="SMART" id="SM00388">
    <property type="entry name" value="HisKA"/>
    <property type="match status" value="1"/>
</dbReference>
<dbReference type="Gene3D" id="3.30.450.20">
    <property type="entry name" value="PAS domain"/>
    <property type="match status" value="2"/>
</dbReference>